<organism evidence="1">
    <name type="scientific">marine sediment metagenome</name>
    <dbReference type="NCBI Taxonomy" id="412755"/>
    <lineage>
        <taxon>unclassified sequences</taxon>
        <taxon>metagenomes</taxon>
        <taxon>ecological metagenomes</taxon>
    </lineage>
</organism>
<proteinExistence type="predicted"/>
<sequence>PGRGILSGESELGSVKGASYHRNSSYILLLSYRDDNGVLNFPRNEWAKAETEKEAYFVYIYTGLRADGSPERWEIRNLTKYLDPDVPEDKRVSDWRHAVARRTTFKKV</sequence>
<reference evidence="1" key="1">
    <citation type="journal article" date="2014" name="Front. Microbiol.">
        <title>High frequency of phylogenetically diverse reductive dehalogenase-homologous genes in deep subseafloor sedimentary metagenomes.</title>
        <authorList>
            <person name="Kawai M."/>
            <person name="Futagami T."/>
            <person name="Toyoda A."/>
            <person name="Takaki Y."/>
            <person name="Nishi S."/>
            <person name="Hori S."/>
            <person name="Arai W."/>
            <person name="Tsubouchi T."/>
            <person name="Morono Y."/>
            <person name="Uchiyama I."/>
            <person name="Ito T."/>
            <person name="Fujiyama A."/>
            <person name="Inagaki F."/>
            <person name="Takami H."/>
        </authorList>
    </citation>
    <scope>NUCLEOTIDE SEQUENCE</scope>
    <source>
        <strain evidence="1">Expedition CK06-06</strain>
    </source>
</reference>
<dbReference type="EMBL" id="BARV01008859">
    <property type="protein sequence ID" value="GAI09137.1"/>
    <property type="molecule type" value="Genomic_DNA"/>
</dbReference>
<comment type="caution">
    <text evidence="1">The sequence shown here is derived from an EMBL/GenBank/DDBJ whole genome shotgun (WGS) entry which is preliminary data.</text>
</comment>
<dbReference type="AlphaFoldDB" id="X1KPY9"/>
<protein>
    <submittedName>
        <fullName evidence="1">Uncharacterized protein</fullName>
    </submittedName>
</protein>
<name>X1KPY9_9ZZZZ</name>
<feature type="non-terminal residue" evidence="1">
    <location>
        <position position="1"/>
    </location>
</feature>
<gene>
    <name evidence="1" type="ORF">S06H3_17676</name>
</gene>
<evidence type="ECO:0000313" key="1">
    <source>
        <dbReference type="EMBL" id="GAI09137.1"/>
    </source>
</evidence>
<accession>X1KPY9</accession>